<evidence type="ECO:0000256" key="6">
    <source>
        <dbReference type="ARBA" id="ARBA00022993"/>
    </source>
</evidence>
<comment type="caution">
    <text evidence="7">The sequence shown here is derived from an EMBL/GenBank/DDBJ whole genome shotgun (WGS) entry which is preliminary data.</text>
</comment>
<proteinExistence type="predicted"/>
<organism evidence="7 8">
    <name type="scientific">Phocicoccus schoeneichii</name>
    <dbReference type="NCBI Taxonomy" id="1812261"/>
    <lineage>
        <taxon>Bacteria</taxon>
        <taxon>Bacillati</taxon>
        <taxon>Bacillota</taxon>
        <taxon>Bacilli</taxon>
        <taxon>Bacillales</taxon>
        <taxon>Salinicoccaceae</taxon>
        <taxon>Phocicoccus</taxon>
    </lineage>
</organism>
<dbReference type="InterPro" id="IPR011602">
    <property type="entry name" value="Type_II_PanK_bac"/>
</dbReference>
<name>A0A6V7R4A9_9BACL</name>
<evidence type="ECO:0000256" key="2">
    <source>
        <dbReference type="ARBA" id="ARBA00022679"/>
    </source>
</evidence>
<dbReference type="AlphaFoldDB" id="A0A6V7R4A9"/>
<keyword evidence="6" id="KW-0173">Coenzyme A biosynthesis</keyword>
<evidence type="ECO:0000256" key="1">
    <source>
        <dbReference type="ARBA" id="ARBA00022490"/>
    </source>
</evidence>
<gene>
    <name evidence="7" type="primary">coaW</name>
    <name evidence="7" type="ORF">JEOSCH030_00224</name>
</gene>
<dbReference type="Pfam" id="PF03630">
    <property type="entry name" value="Fumble"/>
    <property type="match status" value="1"/>
</dbReference>
<dbReference type="SUPFAM" id="SSF53067">
    <property type="entry name" value="Actin-like ATPase domain"/>
    <property type="match status" value="1"/>
</dbReference>
<keyword evidence="3" id="KW-0547">Nucleotide-binding</keyword>
<keyword evidence="8" id="KW-1185">Reference proteome</keyword>
<accession>A0A6V7R4A9</accession>
<keyword evidence="4 7" id="KW-0418">Kinase</keyword>
<sequence length="269" mass="29156">MKIGIDAGGTLTKMVIIDKDNHYSFDVRPTSQVDLLIKELNEMDDIKVYLTGGQSVYISENIRHESHLSIEFDATYVGLKKLMDRAGIHLDKFVYLNVGTGTSFHQADQNSQVRVGGTGVGGGTLMGLSYLLTGIESFEDIVEESKKGSRDTLDLKVKHIFKGGPSPLPGDLTASNFAHVEHGHFETATNADKIASVIGLVAETVTSFGVTLANGFGTEDMVFLGSTLNDNQVMRDVIYSYGPMKGIKPYIIEHGEFSGALGSILVFTE</sequence>
<dbReference type="GO" id="GO:0004594">
    <property type="term" value="F:pantothenate kinase activity"/>
    <property type="evidence" value="ECO:0007669"/>
    <property type="project" value="InterPro"/>
</dbReference>
<dbReference type="PANTHER" id="PTHR12280">
    <property type="entry name" value="PANTOTHENATE KINASE"/>
    <property type="match status" value="1"/>
</dbReference>
<protein>
    <submittedName>
        <fullName evidence="7">Type II pantothenate kinase</fullName>
    </submittedName>
</protein>
<evidence type="ECO:0000256" key="3">
    <source>
        <dbReference type="ARBA" id="ARBA00022741"/>
    </source>
</evidence>
<keyword evidence="1" id="KW-0963">Cytoplasm</keyword>
<dbReference type="NCBIfam" id="NF009842">
    <property type="entry name" value="PRK13317.1"/>
    <property type="match status" value="1"/>
</dbReference>
<dbReference type="GO" id="GO:0005829">
    <property type="term" value="C:cytosol"/>
    <property type="evidence" value="ECO:0007669"/>
    <property type="project" value="TreeGrafter"/>
</dbReference>
<dbReference type="EMBL" id="CAJEWE010000004">
    <property type="protein sequence ID" value="CAD2072211.1"/>
    <property type="molecule type" value="Genomic_DNA"/>
</dbReference>
<dbReference type="PIRSF" id="PIRSF036940">
    <property type="entry name" value="PanK_bac_aCoA"/>
    <property type="match status" value="1"/>
</dbReference>
<dbReference type="PANTHER" id="PTHR12280:SF20">
    <property type="entry name" value="4'-PHOSPHOPANTETHEINE PHOSPHATASE"/>
    <property type="match status" value="1"/>
</dbReference>
<dbReference type="InterPro" id="IPR004567">
    <property type="entry name" value="Type_II_PanK"/>
</dbReference>
<evidence type="ECO:0000313" key="8">
    <source>
        <dbReference type="Proteomes" id="UP000521032"/>
    </source>
</evidence>
<dbReference type="CDD" id="cd24085">
    <property type="entry name" value="ASKHA_NBD_PanK-II_bac"/>
    <property type="match status" value="1"/>
</dbReference>
<keyword evidence="5" id="KW-0067">ATP-binding</keyword>
<evidence type="ECO:0000313" key="7">
    <source>
        <dbReference type="EMBL" id="CAD2072211.1"/>
    </source>
</evidence>
<dbReference type="InterPro" id="IPR043129">
    <property type="entry name" value="ATPase_NBD"/>
</dbReference>
<dbReference type="RefSeq" id="WP_186084704.1">
    <property type="nucleotide sequence ID" value="NZ_BMDB01000003.1"/>
</dbReference>
<dbReference type="GO" id="GO:0015937">
    <property type="term" value="P:coenzyme A biosynthetic process"/>
    <property type="evidence" value="ECO:0007669"/>
    <property type="project" value="UniProtKB-KW"/>
</dbReference>
<reference evidence="7 8" key="1">
    <citation type="submission" date="2020-07" db="EMBL/GenBank/DDBJ databases">
        <authorList>
            <person name="Criscuolo A."/>
        </authorList>
    </citation>
    <scope>NUCLEOTIDE SEQUENCE [LARGE SCALE GENOMIC DNA]</scope>
    <source>
        <strain evidence="8">CIP 111030</strain>
    </source>
</reference>
<keyword evidence="2" id="KW-0808">Transferase</keyword>
<dbReference type="GO" id="GO:0005524">
    <property type="term" value="F:ATP binding"/>
    <property type="evidence" value="ECO:0007669"/>
    <property type="project" value="UniProtKB-KW"/>
</dbReference>
<evidence type="ECO:0000256" key="4">
    <source>
        <dbReference type="ARBA" id="ARBA00022777"/>
    </source>
</evidence>
<dbReference type="Proteomes" id="UP000521032">
    <property type="component" value="Unassembled WGS sequence"/>
</dbReference>
<dbReference type="Gene3D" id="3.30.420.40">
    <property type="match status" value="1"/>
</dbReference>
<evidence type="ECO:0000256" key="5">
    <source>
        <dbReference type="ARBA" id="ARBA00022840"/>
    </source>
</evidence>